<reference evidence="2 3" key="1">
    <citation type="submission" date="2024-08" db="EMBL/GenBank/DDBJ databases">
        <authorList>
            <person name="Cucini C."/>
            <person name="Frati F."/>
        </authorList>
    </citation>
    <scope>NUCLEOTIDE SEQUENCE [LARGE SCALE GENOMIC DNA]</scope>
</reference>
<gene>
    <name evidence="2" type="ORF">ODALV1_LOCUS23301</name>
</gene>
<evidence type="ECO:0000313" key="3">
    <source>
        <dbReference type="Proteomes" id="UP001642540"/>
    </source>
</evidence>
<sequence length="202" mass="22955">MFFKKGVRQECKGSRNTQFFMLHDFTEEMLTVVSVVKQSQTNGECPCWPLNLSRSKLSVFLQTFYYPGSATQAKTAFLESKLLSKPGDNKSQNSETQRTLIVRRFNSVLNTGAADSAVSKDTETPVVPQKRKTIPAPHRKPETSSFNPSNLNAKQQQRQVRSDPINLIKVNGPKMEDTKVVELPLQKVHLQEAILHKSRYRF</sequence>
<dbReference type="Proteomes" id="UP001642540">
    <property type="component" value="Unassembled WGS sequence"/>
</dbReference>
<feature type="region of interest" description="Disordered" evidence="1">
    <location>
        <begin position="113"/>
        <end position="163"/>
    </location>
</feature>
<dbReference type="EMBL" id="CAXLJM020000078">
    <property type="protein sequence ID" value="CAL8129580.1"/>
    <property type="molecule type" value="Genomic_DNA"/>
</dbReference>
<keyword evidence="3" id="KW-1185">Reference proteome</keyword>
<name>A0ABP1RKK3_9HEXA</name>
<protein>
    <submittedName>
        <fullName evidence="2">Uncharacterized protein</fullName>
    </submittedName>
</protein>
<accession>A0ABP1RKK3</accession>
<proteinExistence type="predicted"/>
<evidence type="ECO:0000313" key="2">
    <source>
        <dbReference type="EMBL" id="CAL8129580.1"/>
    </source>
</evidence>
<organism evidence="2 3">
    <name type="scientific">Orchesella dallaii</name>
    <dbReference type="NCBI Taxonomy" id="48710"/>
    <lineage>
        <taxon>Eukaryota</taxon>
        <taxon>Metazoa</taxon>
        <taxon>Ecdysozoa</taxon>
        <taxon>Arthropoda</taxon>
        <taxon>Hexapoda</taxon>
        <taxon>Collembola</taxon>
        <taxon>Entomobryomorpha</taxon>
        <taxon>Entomobryoidea</taxon>
        <taxon>Orchesellidae</taxon>
        <taxon>Orchesellinae</taxon>
        <taxon>Orchesella</taxon>
    </lineage>
</organism>
<evidence type="ECO:0000256" key="1">
    <source>
        <dbReference type="SAM" id="MobiDB-lite"/>
    </source>
</evidence>
<feature type="compositionally biased region" description="Polar residues" evidence="1">
    <location>
        <begin position="143"/>
        <end position="159"/>
    </location>
</feature>
<comment type="caution">
    <text evidence="2">The sequence shown here is derived from an EMBL/GenBank/DDBJ whole genome shotgun (WGS) entry which is preliminary data.</text>
</comment>